<sequence>MKLVFYALQMTVCQTCGDKGDKQLLICCNNYQEPAVHRYAVSSDEYFSNPAGCFRIVREKNESNLGPLVKQSVLSCLQCLLKKLYPNKMCCQRVSSSLPTDASIALYFVPENERILLEILLMGVFWQKPSFPNNTSFATSGSNESVTPSKLTNHQSGRFYMNDSAVKHDQTPHSLDWYSPLCSNCSHVSNIQSSAFLAKSENSSQVSQMPSSNVRKAKKTAQMFVLG</sequence>
<name>A0ABD3A8F4_9GENT</name>
<dbReference type="AlphaFoldDB" id="A0ABD3A8F4"/>
<comment type="caution">
    <text evidence="1">The sequence shown here is derived from an EMBL/GenBank/DDBJ whole genome shotgun (WGS) entry which is preliminary data.</text>
</comment>
<keyword evidence="2" id="KW-1185">Reference proteome</keyword>
<gene>
    <name evidence="1" type="ORF">ACH5RR_012670</name>
</gene>
<accession>A0ABD3A8F4</accession>
<evidence type="ECO:0000313" key="1">
    <source>
        <dbReference type="EMBL" id="KAL3528014.1"/>
    </source>
</evidence>
<dbReference type="EMBL" id="JBJUIK010000005">
    <property type="protein sequence ID" value="KAL3528014.1"/>
    <property type="molecule type" value="Genomic_DNA"/>
</dbReference>
<reference evidence="1 2" key="1">
    <citation type="submission" date="2024-11" db="EMBL/GenBank/DDBJ databases">
        <title>A near-complete genome assembly of Cinchona calisaya.</title>
        <authorList>
            <person name="Lian D.C."/>
            <person name="Zhao X.W."/>
            <person name="Wei L."/>
        </authorList>
    </citation>
    <scope>NUCLEOTIDE SEQUENCE [LARGE SCALE GENOMIC DNA]</scope>
    <source>
        <tissue evidence="1">Nenye</tissue>
    </source>
</reference>
<organism evidence="1 2">
    <name type="scientific">Cinchona calisaya</name>
    <dbReference type="NCBI Taxonomy" id="153742"/>
    <lineage>
        <taxon>Eukaryota</taxon>
        <taxon>Viridiplantae</taxon>
        <taxon>Streptophyta</taxon>
        <taxon>Embryophyta</taxon>
        <taxon>Tracheophyta</taxon>
        <taxon>Spermatophyta</taxon>
        <taxon>Magnoliopsida</taxon>
        <taxon>eudicotyledons</taxon>
        <taxon>Gunneridae</taxon>
        <taxon>Pentapetalae</taxon>
        <taxon>asterids</taxon>
        <taxon>lamiids</taxon>
        <taxon>Gentianales</taxon>
        <taxon>Rubiaceae</taxon>
        <taxon>Cinchonoideae</taxon>
        <taxon>Cinchoneae</taxon>
        <taxon>Cinchona</taxon>
    </lineage>
</organism>
<proteinExistence type="predicted"/>
<evidence type="ECO:0000313" key="2">
    <source>
        <dbReference type="Proteomes" id="UP001630127"/>
    </source>
</evidence>
<protein>
    <submittedName>
        <fullName evidence="1">Uncharacterized protein</fullName>
    </submittedName>
</protein>
<dbReference type="Proteomes" id="UP001630127">
    <property type="component" value="Unassembled WGS sequence"/>
</dbReference>